<dbReference type="InterPro" id="IPR029058">
    <property type="entry name" value="AB_hydrolase_fold"/>
</dbReference>
<dbReference type="PANTHER" id="PTHR48081">
    <property type="entry name" value="AB HYDROLASE SUPERFAMILY PROTEIN C4A8.06C"/>
    <property type="match status" value="1"/>
</dbReference>
<dbReference type="Proteomes" id="UP000054396">
    <property type="component" value="Unassembled WGS sequence"/>
</dbReference>
<dbReference type="InterPro" id="IPR013094">
    <property type="entry name" value="AB_hydrolase_3"/>
</dbReference>
<dbReference type="Gene3D" id="3.40.50.1820">
    <property type="entry name" value="alpha/beta hydrolase"/>
    <property type="match status" value="1"/>
</dbReference>
<evidence type="ECO:0000313" key="5">
    <source>
        <dbReference type="Proteomes" id="UP000054396"/>
    </source>
</evidence>
<keyword evidence="5" id="KW-1185">Reference proteome</keyword>
<dbReference type="PROSITE" id="PS01173">
    <property type="entry name" value="LIPASE_GDXG_HIS"/>
    <property type="match status" value="1"/>
</dbReference>
<dbReference type="GO" id="GO:0004806">
    <property type="term" value="F:triacylglycerol lipase activity"/>
    <property type="evidence" value="ECO:0007669"/>
    <property type="project" value="TreeGrafter"/>
</dbReference>
<keyword evidence="2" id="KW-0378">Hydrolase</keyword>
<protein>
    <submittedName>
        <fullName evidence="4">Esterase</fullName>
    </submittedName>
</protein>
<evidence type="ECO:0000256" key="1">
    <source>
        <dbReference type="ARBA" id="ARBA00010515"/>
    </source>
</evidence>
<name>A0A0W7WPR2_9RHOB</name>
<dbReference type="SUPFAM" id="SSF53474">
    <property type="entry name" value="alpha/beta-Hydrolases"/>
    <property type="match status" value="1"/>
</dbReference>
<dbReference type="PANTHER" id="PTHR48081:SF30">
    <property type="entry name" value="ACETYL-HYDROLASE LIPR-RELATED"/>
    <property type="match status" value="1"/>
</dbReference>
<dbReference type="EMBL" id="LPXO01000001">
    <property type="protein sequence ID" value="KUF12595.1"/>
    <property type="molecule type" value="Genomic_DNA"/>
</dbReference>
<sequence>MSLTRRILNLWLRWTEKPMLARAQDPLALRRAFDRKAGLLFRAPRGMAFRRAPIGGVPATHLSGPTGAPVLLYLHGGAFIMGSARTHRALAARIATGAGLALCLPEYRLAPEHPFPAAPEDALAVFDALVAQGHRVVLGGDSAGGGLALSVLAEILRRGGPAPLGAFAFSPLTDLGFSGASVRDNAGSDVLLPVSRIHDIVDLYLPGQDPADPRASPLFADFNGAPPVWLTASDTEFLLDDTRRMAARLRAAGVDVTERIARDLPHAWPLFHGFLPEARQTLKALDGWLNSLSSSSAGN</sequence>
<dbReference type="STRING" id="1685382.AVJ23_02390"/>
<comment type="similarity">
    <text evidence="1">Belongs to the 'GDXG' lipolytic enzyme family.</text>
</comment>
<proteinExistence type="inferred from homology"/>
<dbReference type="AlphaFoldDB" id="A0A0W7WPR2"/>
<evidence type="ECO:0000313" key="4">
    <source>
        <dbReference type="EMBL" id="KUF12595.1"/>
    </source>
</evidence>
<accession>A0A0W7WPR2</accession>
<dbReference type="OrthoDB" id="9806180at2"/>
<reference evidence="4 5" key="1">
    <citation type="submission" date="2015-12" db="EMBL/GenBank/DDBJ databases">
        <authorList>
            <person name="Shamseldin A."/>
            <person name="Moawad H."/>
            <person name="Abd El-Rahim W.M."/>
            <person name="Sadowsky M.J."/>
        </authorList>
    </citation>
    <scope>NUCLEOTIDE SEQUENCE [LARGE SCALE GENOMIC DNA]</scope>
    <source>
        <strain evidence="4 5">SJ5A-1</strain>
    </source>
</reference>
<evidence type="ECO:0000256" key="2">
    <source>
        <dbReference type="ARBA" id="ARBA00022801"/>
    </source>
</evidence>
<organism evidence="4 5">
    <name type="scientific">Pseudoponticoccus marisrubri</name>
    <dbReference type="NCBI Taxonomy" id="1685382"/>
    <lineage>
        <taxon>Bacteria</taxon>
        <taxon>Pseudomonadati</taxon>
        <taxon>Pseudomonadota</taxon>
        <taxon>Alphaproteobacteria</taxon>
        <taxon>Rhodobacterales</taxon>
        <taxon>Roseobacteraceae</taxon>
        <taxon>Pseudoponticoccus</taxon>
    </lineage>
</organism>
<evidence type="ECO:0000259" key="3">
    <source>
        <dbReference type="Pfam" id="PF07859"/>
    </source>
</evidence>
<comment type="caution">
    <text evidence="4">The sequence shown here is derived from an EMBL/GenBank/DDBJ whole genome shotgun (WGS) entry which is preliminary data.</text>
</comment>
<gene>
    <name evidence="4" type="ORF">AVJ23_02390</name>
</gene>
<dbReference type="InterPro" id="IPR050300">
    <property type="entry name" value="GDXG_lipolytic_enzyme"/>
</dbReference>
<dbReference type="RefSeq" id="WP_058860539.1">
    <property type="nucleotide sequence ID" value="NZ_LPXO01000001.1"/>
</dbReference>
<dbReference type="Pfam" id="PF07859">
    <property type="entry name" value="Abhydrolase_3"/>
    <property type="match status" value="1"/>
</dbReference>
<feature type="domain" description="Alpha/beta hydrolase fold-3" evidence="3">
    <location>
        <begin position="71"/>
        <end position="268"/>
    </location>
</feature>
<dbReference type="InterPro" id="IPR002168">
    <property type="entry name" value="Lipase_GDXG_HIS_AS"/>
</dbReference>